<dbReference type="EMBL" id="QWIQ01000241">
    <property type="protein sequence ID" value="RMY98370.1"/>
    <property type="molecule type" value="Genomic_DNA"/>
</dbReference>
<dbReference type="Pfam" id="PF00903">
    <property type="entry name" value="Glyoxalase"/>
    <property type="match status" value="1"/>
</dbReference>
<proteinExistence type="inferred from homology"/>
<protein>
    <recommendedName>
        <fullName evidence="2">VOC domain-containing protein</fullName>
    </recommendedName>
</protein>
<dbReference type="SUPFAM" id="SSF54593">
    <property type="entry name" value="Glyoxalase/Bleomycin resistance protein/Dihydroxybiphenyl dioxygenase"/>
    <property type="match status" value="1"/>
</dbReference>
<reference evidence="3 4" key="1">
    <citation type="journal article" date="2018" name="BMC Genomics">
        <title>Genomic evidence for intraspecific hybridization in a clonal and extremely halotolerant yeast.</title>
        <authorList>
            <person name="Gostincar C."/>
            <person name="Stajich J.E."/>
            <person name="Zupancic J."/>
            <person name="Zalar P."/>
            <person name="Gunde-Cimerman N."/>
        </authorList>
    </citation>
    <scope>NUCLEOTIDE SEQUENCE [LARGE SCALE GENOMIC DNA]</scope>
    <source>
        <strain evidence="3 4">EXF-171</strain>
    </source>
</reference>
<sequence length="197" mass="21862">MASFAVKALDHVVLTCKHIPKTIDFYTTRLGMKHETFGHAGQQRHALTFGSQKINLHQSGAGFETKAQNVQPGSGDLCFITKHPIERVLTTWQAAGVEVLEGGKVVDRTGAVGRLRSVYCRDPDGNLIEYVEPTPSPLLPIQKGFRGGFLFFAHQIFQGLELRVRDSSSSRRILLLQDVQSRFHLDGRPKTFGDFGS</sequence>
<dbReference type="PANTHER" id="PTHR21366">
    <property type="entry name" value="GLYOXALASE FAMILY PROTEIN"/>
    <property type="match status" value="1"/>
</dbReference>
<dbReference type="AlphaFoldDB" id="A0A3M7GB36"/>
<dbReference type="InterPro" id="IPR004360">
    <property type="entry name" value="Glyas_Fos-R_dOase_dom"/>
</dbReference>
<evidence type="ECO:0000259" key="2">
    <source>
        <dbReference type="PROSITE" id="PS51819"/>
    </source>
</evidence>
<dbReference type="InterPro" id="IPR050383">
    <property type="entry name" value="GlyoxalaseI/FosfomycinResist"/>
</dbReference>
<evidence type="ECO:0000256" key="1">
    <source>
        <dbReference type="ARBA" id="ARBA00010363"/>
    </source>
</evidence>
<evidence type="ECO:0000313" key="3">
    <source>
        <dbReference type="EMBL" id="RMY98370.1"/>
    </source>
</evidence>
<dbReference type="CDD" id="cd07253">
    <property type="entry name" value="GLOD5"/>
    <property type="match status" value="1"/>
</dbReference>
<evidence type="ECO:0000313" key="4">
    <source>
        <dbReference type="Proteomes" id="UP000281468"/>
    </source>
</evidence>
<dbReference type="PROSITE" id="PS51819">
    <property type="entry name" value="VOC"/>
    <property type="match status" value="1"/>
</dbReference>
<dbReference type="Proteomes" id="UP000281468">
    <property type="component" value="Unassembled WGS sequence"/>
</dbReference>
<dbReference type="PANTHER" id="PTHR21366:SF14">
    <property type="entry name" value="GLYOXALASE DOMAIN-CONTAINING PROTEIN 5"/>
    <property type="match status" value="1"/>
</dbReference>
<dbReference type="Gene3D" id="3.10.180.10">
    <property type="entry name" value="2,3-Dihydroxybiphenyl 1,2-Dioxygenase, domain 1"/>
    <property type="match status" value="1"/>
</dbReference>
<accession>A0A3M7GB36</accession>
<name>A0A3M7GB36_HORWE</name>
<dbReference type="InterPro" id="IPR037523">
    <property type="entry name" value="VOC_core"/>
</dbReference>
<comment type="caution">
    <text evidence="3">The sequence shown here is derived from an EMBL/GenBank/DDBJ whole genome shotgun (WGS) entry which is preliminary data.</text>
</comment>
<feature type="domain" description="VOC" evidence="2">
    <location>
        <begin position="8"/>
        <end position="133"/>
    </location>
</feature>
<comment type="similarity">
    <text evidence="1">Belongs to the glyoxalase I family.</text>
</comment>
<gene>
    <name evidence="3" type="ORF">D0862_07608</name>
</gene>
<dbReference type="InterPro" id="IPR029068">
    <property type="entry name" value="Glyas_Bleomycin-R_OHBP_Dase"/>
</dbReference>
<organism evidence="3 4">
    <name type="scientific">Hortaea werneckii</name>
    <name type="common">Black yeast</name>
    <name type="synonym">Cladosporium werneckii</name>
    <dbReference type="NCBI Taxonomy" id="91943"/>
    <lineage>
        <taxon>Eukaryota</taxon>
        <taxon>Fungi</taxon>
        <taxon>Dikarya</taxon>
        <taxon>Ascomycota</taxon>
        <taxon>Pezizomycotina</taxon>
        <taxon>Dothideomycetes</taxon>
        <taxon>Dothideomycetidae</taxon>
        <taxon>Mycosphaerellales</taxon>
        <taxon>Teratosphaeriaceae</taxon>
        <taxon>Hortaea</taxon>
    </lineage>
</organism>